<reference evidence="1" key="1">
    <citation type="submission" date="2021-03" db="EMBL/GenBank/DDBJ databases">
        <title>Draft genome sequence of rust myrtle Austropuccinia psidii MF-1, a brazilian biotype.</title>
        <authorList>
            <person name="Quecine M.C."/>
            <person name="Pachon D.M.R."/>
            <person name="Bonatelli M.L."/>
            <person name="Correr F.H."/>
            <person name="Franceschini L.M."/>
            <person name="Leite T.F."/>
            <person name="Margarido G.R.A."/>
            <person name="Almeida C.A."/>
            <person name="Ferrarezi J.A."/>
            <person name="Labate C.A."/>
        </authorList>
    </citation>
    <scope>NUCLEOTIDE SEQUENCE</scope>
    <source>
        <strain evidence="1">MF-1</strain>
    </source>
</reference>
<name>A0A9Q3CH04_9BASI</name>
<protein>
    <submittedName>
        <fullName evidence="1">Uncharacterized protein</fullName>
    </submittedName>
</protein>
<evidence type="ECO:0000313" key="1">
    <source>
        <dbReference type="EMBL" id="MBW0482477.1"/>
    </source>
</evidence>
<dbReference type="OrthoDB" id="2504565at2759"/>
<keyword evidence="2" id="KW-1185">Reference proteome</keyword>
<organism evidence="1 2">
    <name type="scientific">Austropuccinia psidii MF-1</name>
    <dbReference type="NCBI Taxonomy" id="1389203"/>
    <lineage>
        <taxon>Eukaryota</taxon>
        <taxon>Fungi</taxon>
        <taxon>Dikarya</taxon>
        <taxon>Basidiomycota</taxon>
        <taxon>Pucciniomycotina</taxon>
        <taxon>Pucciniomycetes</taxon>
        <taxon>Pucciniales</taxon>
        <taxon>Sphaerophragmiaceae</taxon>
        <taxon>Austropuccinia</taxon>
    </lineage>
</organism>
<proteinExistence type="predicted"/>
<dbReference type="EMBL" id="AVOT02006800">
    <property type="protein sequence ID" value="MBW0482477.1"/>
    <property type="molecule type" value="Genomic_DNA"/>
</dbReference>
<dbReference type="AlphaFoldDB" id="A0A9Q3CH04"/>
<evidence type="ECO:0000313" key="2">
    <source>
        <dbReference type="Proteomes" id="UP000765509"/>
    </source>
</evidence>
<sequence length="123" mass="14131">MASEGDNENRQRPLPTLSENNYPEWRTRVVMLLKHKKLYQHYVDATLPQLEGDSRPTAAENKTIDASVEKCNLISGTLDSTTFTEIFDDDETTDNANLLWNKITKCVASSTFNNQARIWMRFC</sequence>
<comment type="caution">
    <text evidence="1">The sequence shown here is derived from an EMBL/GenBank/DDBJ whole genome shotgun (WGS) entry which is preliminary data.</text>
</comment>
<dbReference type="Proteomes" id="UP000765509">
    <property type="component" value="Unassembled WGS sequence"/>
</dbReference>
<gene>
    <name evidence="1" type="ORF">O181_022192</name>
</gene>
<accession>A0A9Q3CH04</accession>